<dbReference type="SUPFAM" id="SSF48008">
    <property type="entry name" value="GntR ligand-binding domain-like"/>
    <property type="match status" value="1"/>
</dbReference>
<protein>
    <submittedName>
        <fullName evidence="5">GntR family transcriptional regulator</fullName>
    </submittedName>
</protein>
<keyword evidence="2" id="KW-0238">DNA-binding</keyword>
<dbReference type="SUPFAM" id="SSF46785">
    <property type="entry name" value="Winged helix' DNA-binding domain"/>
    <property type="match status" value="1"/>
</dbReference>
<dbReference type="PANTHER" id="PTHR43537:SF20">
    <property type="entry name" value="HTH-TYPE TRANSCRIPTIONAL REPRESSOR GLAR"/>
    <property type="match status" value="1"/>
</dbReference>
<dbReference type="Gene3D" id="1.10.10.10">
    <property type="entry name" value="Winged helix-like DNA-binding domain superfamily/Winged helix DNA-binding domain"/>
    <property type="match status" value="1"/>
</dbReference>
<feature type="domain" description="HTH gntR-type" evidence="4">
    <location>
        <begin position="22"/>
        <end position="80"/>
    </location>
</feature>
<dbReference type="SMART" id="SM00345">
    <property type="entry name" value="HTH_GNTR"/>
    <property type="match status" value="1"/>
</dbReference>
<dbReference type="Gene3D" id="1.20.120.530">
    <property type="entry name" value="GntR ligand-binding domain-like"/>
    <property type="match status" value="1"/>
</dbReference>
<gene>
    <name evidence="5" type="ORF">ACFQ35_04200</name>
</gene>
<dbReference type="InterPro" id="IPR036388">
    <property type="entry name" value="WH-like_DNA-bd_sf"/>
</dbReference>
<dbReference type="InterPro" id="IPR011711">
    <property type="entry name" value="GntR_C"/>
</dbReference>
<keyword evidence="1" id="KW-0805">Transcription regulation</keyword>
<dbReference type="Proteomes" id="UP001597263">
    <property type="component" value="Unassembled WGS sequence"/>
</dbReference>
<dbReference type="Pfam" id="PF00392">
    <property type="entry name" value="GntR"/>
    <property type="match status" value="1"/>
</dbReference>
<evidence type="ECO:0000259" key="4">
    <source>
        <dbReference type="SMART" id="SM00345"/>
    </source>
</evidence>
<dbReference type="PANTHER" id="PTHR43537">
    <property type="entry name" value="TRANSCRIPTIONAL REGULATOR, GNTR FAMILY"/>
    <property type="match status" value="1"/>
</dbReference>
<dbReference type="InterPro" id="IPR036390">
    <property type="entry name" value="WH_DNA-bd_sf"/>
</dbReference>
<proteinExistence type="predicted"/>
<dbReference type="RefSeq" id="WP_289388549.1">
    <property type="nucleotide sequence ID" value="NZ_JAUCBM010000014.1"/>
</dbReference>
<dbReference type="EMBL" id="JBHTMA010000025">
    <property type="protein sequence ID" value="MFD1226364.1"/>
    <property type="molecule type" value="Genomic_DNA"/>
</dbReference>
<dbReference type="Pfam" id="PF07729">
    <property type="entry name" value="FCD"/>
    <property type="match status" value="1"/>
</dbReference>
<dbReference type="InterPro" id="IPR008920">
    <property type="entry name" value="TF_FadR/GntR_C"/>
</dbReference>
<dbReference type="InterPro" id="IPR000524">
    <property type="entry name" value="Tscrpt_reg_HTH_GntR"/>
</dbReference>
<accession>A0ABW3V186</accession>
<name>A0ABW3V186_9HYPH</name>
<sequence length="249" mass="29236">MSTHSPKRQVLRSDIISKVDKVYNTLKDDILNVRIAPNYPLKIGWLQEHYSFGTTPIREALSRLEKDYLVVLFPNKGYYTASTSLNEFLEVYSSRNLIKLRLIKESIQFGDEKWEAQIVANHYLFSKEATSLNDDYDSWLRAHDAFTEALLSAHKSPWLFRFHVQLTEHVRRQGRALFKMRPEGVSHEFSFAALRSSSLRSLYTIDIYTEIKNAALNRDIERITCLIEKCTELFTFEYNEIQKSYQHLI</sequence>
<comment type="caution">
    <text evidence="5">The sequence shown here is derived from an EMBL/GenBank/DDBJ whole genome shotgun (WGS) entry which is preliminary data.</text>
</comment>
<evidence type="ECO:0000256" key="1">
    <source>
        <dbReference type="ARBA" id="ARBA00023015"/>
    </source>
</evidence>
<evidence type="ECO:0000313" key="6">
    <source>
        <dbReference type="Proteomes" id="UP001597263"/>
    </source>
</evidence>
<organism evidence="5 6">
    <name type="scientific">Pseudochrobactrum kiredjianiae</name>
    <dbReference type="NCBI Taxonomy" id="386305"/>
    <lineage>
        <taxon>Bacteria</taxon>
        <taxon>Pseudomonadati</taxon>
        <taxon>Pseudomonadota</taxon>
        <taxon>Alphaproteobacteria</taxon>
        <taxon>Hyphomicrobiales</taxon>
        <taxon>Brucellaceae</taxon>
        <taxon>Pseudochrobactrum</taxon>
    </lineage>
</organism>
<reference evidence="6" key="1">
    <citation type="journal article" date="2019" name="Int. J. Syst. Evol. Microbiol.">
        <title>The Global Catalogue of Microorganisms (GCM) 10K type strain sequencing project: providing services to taxonomists for standard genome sequencing and annotation.</title>
        <authorList>
            <consortium name="The Broad Institute Genomics Platform"/>
            <consortium name="The Broad Institute Genome Sequencing Center for Infectious Disease"/>
            <person name="Wu L."/>
            <person name="Ma J."/>
        </authorList>
    </citation>
    <scope>NUCLEOTIDE SEQUENCE [LARGE SCALE GENOMIC DNA]</scope>
    <source>
        <strain evidence="6">CCUG 49584</strain>
    </source>
</reference>
<evidence type="ECO:0000256" key="2">
    <source>
        <dbReference type="ARBA" id="ARBA00023125"/>
    </source>
</evidence>
<keyword evidence="3" id="KW-0804">Transcription</keyword>
<keyword evidence="6" id="KW-1185">Reference proteome</keyword>
<evidence type="ECO:0000313" key="5">
    <source>
        <dbReference type="EMBL" id="MFD1226364.1"/>
    </source>
</evidence>
<evidence type="ECO:0000256" key="3">
    <source>
        <dbReference type="ARBA" id="ARBA00023163"/>
    </source>
</evidence>